<keyword evidence="4 8" id="KW-0812">Transmembrane</keyword>
<dbReference type="NCBIfam" id="TIGR02914">
    <property type="entry name" value="EpsI_fam"/>
    <property type="match status" value="1"/>
</dbReference>
<dbReference type="Pfam" id="PF09721">
    <property type="entry name" value="Exosortase_EpsH"/>
    <property type="match status" value="1"/>
</dbReference>
<feature type="transmembrane region" description="Helical" evidence="8">
    <location>
        <begin position="303"/>
        <end position="325"/>
    </location>
</feature>
<dbReference type="InterPro" id="IPR013426">
    <property type="entry name" value="EpsH-like"/>
</dbReference>
<name>A0ABW0SZ92_9GAMM</name>
<dbReference type="NCBIfam" id="TIGR04178">
    <property type="entry name" value="exo_archaeo"/>
    <property type="match status" value="1"/>
</dbReference>
<feature type="transmembrane region" description="Helical" evidence="8">
    <location>
        <begin position="129"/>
        <end position="147"/>
    </location>
</feature>
<feature type="transmembrane region" description="Helical" evidence="8">
    <location>
        <begin position="196"/>
        <end position="214"/>
    </location>
</feature>
<feature type="transmembrane region" description="Helical" evidence="8">
    <location>
        <begin position="261"/>
        <end position="282"/>
    </location>
</feature>
<dbReference type="Pfam" id="PF11984">
    <property type="entry name" value="DUF3485"/>
    <property type="match status" value="1"/>
</dbReference>
<dbReference type="RefSeq" id="WP_377327979.1">
    <property type="nucleotide sequence ID" value="NZ_JBHSNG010000015.1"/>
</dbReference>
<evidence type="ECO:0000256" key="7">
    <source>
        <dbReference type="ARBA" id="ARBA00023136"/>
    </source>
</evidence>
<feature type="domain" description="Methanolan biosynthesis EpsI" evidence="9">
    <location>
        <begin position="309"/>
        <end position="501"/>
    </location>
</feature>
<dbReference type="InterPro" id="IPR019127">
    <property type="entry name" value="Exosortase"/>
</dbReference>
<dbReference type="GO" id="GO:0016787">
    <property type="term" value="F:hydrolase activity"/>
    <property type="evidence" value="ECO:0007669"/>
    <property type="project" value="UniProtKB-KW"/>
</dbReference>
<dbReference type="InterPro" id="IPR014263">
    <property type="entry name" value="Methanolan_biosynth_EpsI"/>
</dbReference>
<dbReference type="NCBIfam" id="TIGR03109">
    <property type="entry name" value="exosort_XrtA"/>
    <property type="match status" value="1"/>
</dbReference>
<evidence type="ECO:0000259" key="9">
    <source>
        <dbReference type="Pfam" id="PF11984"/>
    </source>
</evidence>
<dbReference type="NCBIfam" id="TIGR02602">
    <property type="entry name" value="8TM_EpsH"/>
    <property type="match status" value="1"/>
</dbReference>
<feature type="transmembrane region" description="Helical" evidence="8">
    <location>
        <begin position="221"/>
        <end position="241"/>
    </location>
</feature>
<keyword evidence="7 8" id="KW-0472">Membrane</keyword>
<protein>
    <submittedName>
        <fullName evidence="10">Exosortase A</fullName>
        <ecNumber evidence="10">3.4.22.-</ecNumber>
    </submittedName>
</protein>
<feature type="transmembrane region" description="Helical" evidence="8">
    <location>
        <begin position="106"/>
        <end position="124"/>
    </location>
</feature>
<keyword evidence="2" id="KW-1003">Cell membrane</keyword>
<feature type="transmembrane region" description="Helical" evidence="8">
    <location>
        <begin position="52"/>
        <end position="70"/>
    </location>
</feature>
<dbReference type="EC" id="3.4.22.-" evidence="10"/>
<evidence type="ECO:0000256" key="5">
    <source>
        <dbReference type="ARBA" id="ARBA00022801"/>
    </source>
</evidence>
<evidence type="ECO:0000256" key="2">
    <source>
        <dbReference type="ARBA" id="ARBA00022475"/>
    </source>
</evidence>
<evidence type="ECO:0000256" key="6">
    <source>
        <dbReference type="ARBA" id="ARBA00022989"/>
    </source>
</evidence>
<sequence length="522" mass="57011">MNGLPRALAAFSLRTPGWVSAIVAFAVAVVVLLVCYWQTVQSLVWVWDHDGTYQYAVLIFPLSLWMAFNLRPQLRVRPPLPSVWGLAAVAGLVFVWYAGHLLDVNLLQHFALLALFSALVLACWGWRALWLLVFPLGYLVVFAVPWGDSLVGPLQDITAHFAVHALELTGIPVLLNGREIMTPAAVWMVADACSGVKFFNACTALGCLFAYLMYQRWWKRIAFVLLAAVAPVIANGLRVYFTILIGDTWGLKYATGTDHMIFGWQFFGTVLLLLLLGGWFFRDPLVMRECPPAYGGRPASARAVVWLVAVAVLIAGPALTAELVLPATPETIRLTAPTIAGWSGPQVAADGWQPVFEGAVGQVRASYRSASGNDVVDLFHAVYSGRPRRGKTLITYGNDLYDPAYSRVLSSGSQPVDFANGRGTTAGELRLAGVMSQRLVWYWYCVDRRCTRSQVLTELLQVWGALRGQLPQSSVWAVSSLVAGDGANQARTKLRDFVQALPAPGLVDAQLQRPPAVAGSQP</sequence>
<keyword evidence="3" id="KW-0645">Protease</keyword>
<evidence type="ECO:0000256" key="1">
    <source>
        <dbReference type="ARBA" id="ARBA00004651"/>
    </source>
</evidence>
<reference evidence="11" key="1">
    <citation type="journal article" date="2019" name="Int. J. Syst. Evol. Microbiol.">
        <title>The Global Catalogue of Microorganisms (GCM) 10K type strain sequencing project: providing services to taxonomists for standard genome sequencing and annotation.</title>
        <authorList>
            <consortium name="The Broad Institute Genomics Platform"/>
            <consortium name="The Broad Institute Genome Sequencing Center for Infectious Disease"/>
            <person name="Wu L."/>
            <person name="Ma J."/>
        </authorList>
    </citation>
    <scope>NUCLEOTIDE SEQUENCE [LARGE SCALE GENOMIC DNA]</scope>
    <source>
        <strain evidence="11">CGMCC 1.13587</strain>
    </source>
</reference>
<comment type="caution">
    <text evidence="10">The sequence shown here is derived from an EMBL/GenBank/DDBJ whole genome shotgun (WGS) entry which is preliminary data.</text>
</comment>
<evidence type="ECO:0000256" key="3">
    <source>
        <dbReference type="ARBA" id="ARBA00022670"/>
    </source>
</evidence>
<keyword evidence="11" id="KW-1185">Reference proteome</keyword>
<gene>
    <name evidence="10" type="primary">xrtA</name>
    <name evidence="10" type="ORF">ACFPPB_13620</name>
</gene>
<dbReference type="InterPro" id="IPR026392">
    <property type="entry name" value="Exo/Archaeosortase_dom"/>
</dbReference>
<feature type="transmembrane region" description="Helical" evidence="8">
    <location>
        <begin position="21"/>
        <end position="40"/>
    </location>
</feature>
<feature type="transmembrane region" description="Helical" evidence="8">
    <location>
        <begin position="82"/>
        <end position="100"/>
    </location>
</feature>
<dbReference type="InterPro" id="IPR017540">
    <property type="entry name" value="Exosortase-1"/>
</dbReference>
<keyword evidence="6 8" id="KW-1133">Transmembrane helix</keyword>
<accession>A0ABW0SZ92</accession>
<dbReference type="Proteomes" id="UP001596111">
    <property type="component" value="Unassembled WGS sequence"/>
</dbReference>
<evidence type="ECO:0000313" key="10">
    <source>
        <dbReference type="EMBL" id="MFC5582157.1"/>
    </source>
</evidence>
<evidence type="ECO:0000256" key="8">
    <source>
        <dbReference type="SAM" id="Phobius"/>
    </source>
</evidence>
<evidence type="ECO:0000313" key="11">
    <source>
        <dbReference type="Proteomes" id="UP001596111"/>
    </source>
</evidence>
<keyword evidence="5 10" id="KW-0378">Hydrolase</keyword>
<dbReference type="EMBL" id="JBHSNG010000015">
    <property type="protein sequence ID" value="MFC5582157.1"/>
    <property type="molecule type" value="Genomic_DNA"/>
</dbReference>
<proteinExistence type="predicted"/>
<organism evidence="10 11">
    <name type="scientific">Rhodanobacter terrae</name>
    <dbReference type="NCBI Taxonomy" id="418647"/>
    <lineage>
        <taxon>Bacteria</taxon>
        <taxon>Pseudomonadati</taxon>
        <taxon>Pseudomonadota</taxon>
        <taxon>Gammaproteobacteria</taxon>
        <taxon>Lysobacterales</taxon>
        <taxon>Rhodanobacteraceae</taxon>
        <taxon>Rhodanobacter</taxon>
    </lineage>
</organism>
<evidence type="ECO:0000256" key="4">
    <source>
        <dbReference type="ARBA" id="ARBA00022692"/>
    </source>
</evidence>
<comment type="subcellular location">
    <subcellularLocation>
        <location evidence="1">Cell membrane</location>
        <topology evidence="1">Multi-pass membrane protein</topology>
    </subcellularLocation>
</comment>